<sequence>MRRFVRPSIGVAGRVVAILLLAMVIEFGASTVLYERASQFAVREDEAHRLAEHLVICQRLIADTPPERRAAMATELSTDRYALRWRAELPPPPPNAPALDTMRRQVIGWEPALAKSNLRLQLVAPGHHAMVSGGLVLPDGDWLYFRTLQPVARLSSSFDRILLALIPAVVLMVLGSALLRRMLAPLHGLAEAADRFDGAGDHIVAEAGPSEVRRVTVAFNRMQARIRHLITDRTQALAAVGHDLRTPLARLSLRADMIDDREIGDAVAGDVAEMEAMVASLLAFLGGEDEPERPVPTDLAVLCATIVDAGSDAGRLITYRGPEHLDLVTRPLALRRAIGNLVDNALRYGTRVEVALQRNSNMVMIDIEDDGPGIPHASLARVLEPFVRLDDARTRDTVGFGLGLAIVTRTVDMLGGRFSLSNRSSGGLCARIALPASVELQHQPAPLPGHLQG</sequence>
<evidence type="ECO:0000256" key="14">
    <source>
        <dbReference type="ARBA" id="ARBA00023136"/>
    </source>
</evidence>
<keyword evidence="12 15" id="KW-1133">Transmembrane helix</keyword>
<evidence type="ECO:0000259" key="17">
    <source>
        <dbReference type="PROSITE" id="PS50885"/>
    </source>
</evidence>
<dbReference type="InterPro" id="IPR050980">
    <property type="entry name" value="2C_sensor_his_kinase"/>
</dbReference>
<evidence type="ECO:0000256" key="2">
    <source>
        <dbReference type="ARBA" id="ARBA00004429"/>
    </source>
</evidence>
<dbReference type="KEGG" id="spap:H3Z74_16540"/>
<evidence type="ECO:0000256" key="7">
    <source>
        <dbReference type="ARBA" id="ARBA00022679"/>
    </source>
</evidence>
<dbReference type="PANTHER" id="PTHR44936:SF5">
    <property type="entry name" value="SENSOR HISTIDINE KINASE ENVZ"/>
    <property type="match status" value="1"/>
</dbReference>
<dbReference type="CDD" id="cd00082">
    <property type="entry name" value="HisKA"/>
    <property type="match status" value="1"/>
</dbReference>
<evidence type="ECO:0000256" key="6">
    <source>
        <dbReference type="ARBA" id="ARBA00022553"/>
    </source>
</evidence>
<dbReference type="Gene3D" id="1.10.287.130">
    <property type="match status" value="1"/>
</dbReference>
<feature type="domain" description="HAMP" evidence="17">
    <location>
        <begin position="180"/>
        <end position="231"/>
    </location>
</feature>
<gene>
    <name evidence="18" type="ORF">H3Z74_16540</name>
</gene>
<evidence type="ECO:0000256" key="3">
    <source>
        <dbReference type="ARBA" id="ARBA00012438"/>
    </source>
</evidence>
<dbReference type="CDD" id="cd06225">
    <property type="entry name" value="HAMP"/>
    <property type="match status" value="1"/>
</dbReference>
<evidence type="ECO:0000256" key="15">
    <source>
        <dbReference type="SAM" id="Phobius"/>
    </source>
</evidence>
<dbReference type="PRINTS" id="PR00344">
    <property type="entry name" value="BCTRLSENSOR"/>
</dbReference>
<evidence type="ECO:0000256" key="1">
    <source>
        <dbReference type="ARBA" id="ARBA00000085"/>
    </source>
</evidence>
<dbReference type="Pfam" id="PF00672">
    <property type="entry name" value="HAMP"/>
    <property type="match status" value="1"/>
</dbReference>
<dbReference type="InterPro" id="IPR003660">
    <property type="entry name" value="HAMP_dom"/>
</dbReference>
<keyword evidence="5" id="KW-0997">Cell inner membrane</keyword>
<evidence type="ECO:0000256" key="11">
    <source>
        <dbReference type="ARBA" id="ARBA00022840"/>
    </source>
</evidence>
<dbReference type="InterPro" id="IPR004358">
    <property type="entry name" value="Sig_transdc_His_kin-like_C"/>
</dbReference>
<evidence type="ECO:0000256" key="4">
    <source>
        <dbReference type="ARBA" id="ARBA00022475"/>
    </source>
</evidence>
<dbReference type="EC" id="2.7.13.3" evidence="3"/>
<feature type="domain" description="Histidine kinase" evidence="16">
    <location>
        <begin position="239"/>
        <end position="438"/>
    </location>
</feature>
<evidence type="ECO:0000256" key="9">
    <source>
        <dbReference type="ARBA" id="ARBA00022741"/>
    </source>
</evidence>
<dbReference type="InterPro" id="IPR036890">
    <property type="entry name" value="HATPase_C_sf"/>
</dbReference>
<dbReference type="Proteomes" id="UP000516148">
    <property type="component" value="Chromosome"/>
</dbReference>
<dbReference type="PANTHER" id="PTHR44936">
    <property type="entry name" value="SENSOR PROTEIN CREC"/>
    <property type="match status" value="1"/>
</dbReference>
<keyword evidence="4" id="KW-1003">Cell membrane</keyword>
<proteinExistence type="predicted"/>
<dbReference type="GO" id="GO:0005524">
    <property type="term" value="F:ATP binding"/>
    <property type="evidence" value="ECO:0007669"/>
    <property type="project" value="UniProtKB-KW"/>
</dbReference>
<feature type="transmembrane region" description="Helical" evidence="15">
    <location>
        <begin position="161"/>
        <end position="179"/>
    </location>
</feature>
<name>A0A7H0LF94_9SPHN</name>
<evidence type="ECO:0000256" key="5">
    <source>
        <dbReference type="ARBA" id="ARBA00022519"/>
    </source>
</evidence>
<reference evidence="18 19" key="1">
    <citation type="submission" date="2020-09" db="EMBL/GenBank/DDBJ databases">
        <title>Sphingomonas sp., a new species isolated from pork steak.</title>
        <authorList>
            <person name="Heidler von Heilborn D."/>
        </authorList>
    </citation>
    <scope>NUCLEOTIDE SEQUENCE [LARGE SCALE GENOMIC DNA]</scope>
    <source>
        <strain evidence="19">S8-3T</strain>
    </source>
</reference>
<dbReference type="InterPro" id="IPR005467">
    <property type="entry name" value="His_kinase_dom"/>
</dbReference>
<evidence type="ECO:0000313" key="19">
    <source>
        <dbReference type="Proteomes" id="UP000516148"/>
    </source>
</evidence>
<evidence type="ECO:0000256" key="12">
    <source>
        <dbReference type="ARBA" id="ARBA00022989"/>
    </source>
</evidence>
<dbReference type="SUPFAM" id="SSF47384">
    <property type="entry name" value="Homodimeric domain of signal transducing histidine kinase"/>
    <property type="match status" value="1"/>
</dbReference>
<dbReference type="Gene3D" id="3.30.565.10">
    <property type="entry name" value="Histidine kinase-like ATPase, C-terminal domain"/>
    <property type="match status" value="1"/>
</dbReference>
<dbReference type="GO" id="GO:0000155">
    <property type="term" value="F:phosphorelay sensor kinase activity"/>
    <property type="evidence" value="ECO:0007669"/>
    <property type="project" value="InterPro"/>
</dbReference>
<keyword evidence="10" id="KW-0418">Kinase</keyword>
<evidence type="ECO:0000259" key="16">
    <source>
        <dbReference type="PROSITE" id="PS50109"/>
    </source>
</evidence>
<dbReference type="AlphaFoldDB" id="A0A7H0LF94"/>
<dbReference type="SMART" id="SM00388">
    <property type="entry name" value="HisKA"/>
    <property type="match status" value="1"/>
</dbReference>
<dbReference type="GO" id="GO:0005886">
    <property type="term" value="C:plasma membrane"/>
    <property type="evidence" value="ECO:0007669"/>
    <property type="project" value="UniProtKB-SubCell"/>
</dbReference>
<dbReference type="SUPFAM" id="SSF55874">
    <property type="entry name" value="ATPase domain of HSP90 chaperone/DNA topoisomerase II/histidine kinase"/>
    <property type="match status" value="1"/>
</dbReference>
<dbReference type="InterPro" id="IPR003594">
    <property type="entry name" value="HATPase_dom"/>
</dbReference>
<keyword evidence="11" id="KW-0067">ATP-binding</keyword>
<comment type="subcellular location">
    <subcellularLocation>
        <location evidence="2">Cell inner membrane</location>
        <topology evidence="2">Multi-pass membrane protein</topology>
    </subcellularLocation>
</comment>
<evidence type="ECO:0000256" key="13">
    <source>
        <dbReference type="ARBA" id="ARBA00023012"/>
    </source>
</evidence>
<keyword evidence="9" id="KW-0547">Nucleotide-binding</keyword>
<dbReference type="Pfam" id="PF02518">
    <property type="entry name" value="HATPase_c"/>
    <property type="match status" value="1"/>
</dbReference>
<dbReference type="RefSeq" id="WP_187760675.1">
    <property type="nucleotide sequence ID" value="NZ_JANQBJ010000011.1"/>
</dbReference>
<evidence type="ECO:0000313" key="18">
    <source>
        <dbReference type="EMBL" id="QNQ08347.1"/>
    </source>
</evidence>
<accession>A0A7H0LF94</accession>
<keyword evidence="8 15" id="KW-0812">Transmembrane</keyword>
<dbReference type="SMART" id="SM00387">
    <property type="entry name" value="HATPase_c"/>
    <property type="match status" value="1"/>
</dbReference>
<keyword evidence="6" id="KW-0597">Phosphoprotein</keyword>
<dbReference type="InterPro" id="IPR036097">
    <property type="entry name" value="HisK_dim/P_sf"/>
</dbReference>
<organism evidence="18 19">
    <name type="scientific">Sphingomonas alpina</name>
    <dbReference type="NCBI Taxonomy" id="653931"/>
    <lineage>
        <taxon>Bacteria</taxon>
        <taxon>Pseudomonadati</taxon>
        <taxon>Pseudomonadota</taxon>
        <taxon>Alphaproteobacteria</taxon>
        <taxon>Sphingomonadales</taxon>
        <taxon>Sphingomonadaceae</taxon>
        <taxon>Sphingomonas</taxon>
    </lineage>
</organism>
<comment type="catalytic activity">
    <reaction evidence="1">
        <text>ATP + protein L-histidine = ADP + protein N-phospho-L-histidine.</text>
        <dbReference type="EC" id="2.7.13.3"/>
    </reaction>
</comment>
<evidence type="ECO:0000256" key="8">
    <source>
        <dbReference type="ARBA" id="ARBA00022692"/>
    </source>
</evidence>
<protein>
    <recommendedName>
        <fullName evidence="3">histidine kinase</fullName>
        <ecNumber evidence="3">2.7.13.3</ecNumber>
    </recommendedName>
</protein>
<keyword evidence="13" id="KW-0902">Two-component regulatory system</keyword>
<keyword evidence="14 15" id="KW-0472">Membrane</keyword>
<dbReference type="PROSITE" id="PS50885">
    <property type="entry name" value="HAMP"/>
    <property type="match status" value="1"/>
</dbReference>
<dbReference type="EMBL" id="CP061038">
    <property type="protein sequence ID" value="QNQ08347.1"/>
    <property type="molecule type" value="Genomic_DNA"/>
</dbReference>
<evidence type="ECO:0000256" key="10">
    <source>
        <dbReference type="ARBA" id="ARBA00022777"/>
    </source>
</evidence>
<feature type="transmembrane region" description="Helical" evidence="15">
    <location>
        <begin position="12"/>
        <end position="34"/>
    </location>
</feature>
<keyword evidence="7" id="KW-0808">Transferase</keyword>
<dbReference type="InterPro" id="IPR003661">
    <property type="entry name" value="HisK_dim/P_dom"/>
</dbReference>
<keyword evidence="19" id="KW-1185">Reference proteome</keyword>
<dbReference type="SMART" id="SM00304">
    <property type="entry name" value="HAMP"/>
    <property type="match status" value="1"/>
</dbReference>
<dbReference type="PROSITE" id="PS50109">
    <property type="entry name" value="HIS_KIN"/>
    <property type="match status" value="1"/>
</dbReference>